<comment type="caution">
    <text evidence="1">The sequence shown here is derived from an EMBL/GenBank/DDBJ whole genome shotgun (WGS) entry which is preliminary data.</text>
</comment>
<name>M0NJG6_9EURY</name>
<dbReference type="OrthoDB" id="330215at2157"/>
<organism evidence="1 2">
    <name type="scientific">Halorubrum lipolyticum DSM 21995</name>
    <dbReference type="NCBI Taxonomy" id="1227482"/>
    <lineage>
        <taxon>Archaea</taxon>
        <taxon>Methanobacteriati</taxon>
        <taxon>Methanobacteriota</taxon>
        <taxon>Stenosarchaea group</taxon>
        <taxon>Halobacteria</taxon>
        <taxon>Halobacteriales</taxon>
        <taxon>Haloferacaceae</taxon>
        <taxon>Halorubrum</taxon>
    </lineage>
</organism>
<proteinExistence type="predicted"/>
<sequence length="83" mass="9241">MSDENLERIAEAIELQNALLLQLVQDQRREAECERPGETSRTDRATATSVADSYGDLYGGSLGSWEFKPVAEQVEQMGDYDGE</sequence>
<keyword evidence="2" id="KW-1185">Reference proteome</keyword>
<dbReference type="RefSeq" id="WP_008008391.1">
    <property type="nucleotide sequence ID" value="NZ_AOJG01000041.1"/>
</dbReference>
<dbReference type="AlphaFoldDB" id="M0NJG6"/>
<reference evidence="1 2" key="1">
    <citation type="journal article" date="2014" name="PLoS Genet.">
        <title>Phylogenetically driven sequencing of extremely halophilic archaea reveals strategies for static and dynamic osmo-response.</title>
        <authorList>
            <person name="Becker E.A."/>
            <person name="Seitzer P.M."/>
            <person name="Tritt A."/>
            <person name="Larsen D."/>
            <person name="Krusor M."/>
            <person name="Yao A.I."/>
            <person name="Wu D."/>
            <person name="Madern D."/>
            <person name="Eisen J.A."/>
            <person name="Darling A.E."/>
            <person name="Facciotti M.T."/>
        </authorList>
    </citation>
    <scope>NUCLEOTIDE SEQUENCE [LARGE SCALE GENOMIC DNA]</scope>
    <source>
        <strain evidence="1 2">DSM 21995</strain>
    </source>
</reference>
<evidence type="ECO:0000313" key="2">
    <source>
        <dbReference type="Proteomes" id="UP000011650"/>
    </source>
</evidence>
<accession>M0NJG6</accession>
<dbReference type="EMBL" id="AOJG01000041">
    <property type="protein sequence ID" value="EMA57254.1"/>
    <property type="molecule type" value="Genomic_DNA"/>
</dbReference>
<gene>
    <name evidence="1" type="ORF">C469_16018</name>
</gene>
<dbReference type="PATRIC" id="fig|1227482.3.peg.3237"/>
<protein>
    <submittedName>
        <fullName evidence="1">Uncharacterized protein</fullName>
    </submittedName>
</protein>
<evidence type="ECO:0000313" key="1">
    <source>
        <dbReference type="EMBL" id="EMA57254.1"/>
    </source>
</evidence>
<dbReference type="STRING" id="1227482.C469_16018"/>
<dbReference type="Proteomes" id="UP000011650">
    <property type="component" value="Unassembled WGS sequence"/>
</dbReference>